<sequence>MRLLPIGLAAAWVSLLSGCASLGPAGEEDARKLTWFSYVNGEDLRAKCSSDEPDRYRLIYNSKANAQLRTYEVRGADARVGGEAGAEGGAGVGGAVVEARIIPADAIWRHDPEDTLAAEQSASMRLYLSPDQFGKLTSRLAESGVFDGASMELHSKRGGVFWLASGCHEGSYFLTAFSNPSDRFENIGMDTDGMGAGGERAD</sequence>
<reference evidence="2 3" key="1">
    <citation type="submission" date="2019-07" db="EMBL/GenBank/DDBJ databases">
        <title>Whole genome shotgun sequence of Skermanella aerolata NBRC 106429.</title>
        <authorList>
            <person name="Hosoyama A."/>
            <person name="Uohara A."/>
            <person name="Ohji S."/>
            <person name="Ichikawa N."/>
        </authorList>
    </citation>
    <scope>NUCLEOTIDE SEQUENCE [LARGE SCALE GENOMIC DNA]</scope>
    <source>
        <strain evidence="2 3">NBRC 106429</strain>
    </source>
</reference>
<dbReference type="Proteomes" id="UP000321523">
    <property type="component" value="Unassembled WGS sequence"/>
</dbReference>
<feature type="chain" id="PRO_5022108888" description="Lipoprotein" evidence="1">
    <location>
        <begin position="26"/>
        <end position="202"/>
    </location>
</feature>
<evidence type="ECO:0000313" key="3">
    <source>
        <dbReference type="Proteomes" id="UP000321523"/>
    </source>
</evidence>
<keyword evidence="1" id="KW-0732">Signal</keyword>
<feature type="signal peptide" evidence="1">
    <location>
        <begin position="1"/>
        <end position="25"/>
    </location>
</feature>
<accession>A0A512DQT9</accession>
<dbReference type="PROSITE" id="PS51257">
    <property type="entry name" value="PROKAR_LIPOPROTEIN"/>
    <property type="match status" value="1"/>
</dbReference>
<comment type="caution">
    <text evidence="2">The sequence shown here is derived from an EMBL/GenBank/DDBJ whole genome shotgun (WGS) entry which is preliminary data.</text>
</comment>
<protein>
    <recommendedName>
        <fullName evidence="4">Lipoprotein</fullName>
    </recommendedName>
</protein>
<name>A0A512DQT9_9PROT</name>
<gene>
    <name evidence="2" type="ORF">SAE02_29770</name>
</gene>
<keyword evidence="3" id="KW-1185">Reference proteome</keyword>
<proteinExistence type="predicted"/>
<organism evidence="2 3">
    <name type="scientific">Skermanella aerolata</name>
    <dbReference type="NCBI Taxonomy" id="393310"/>
    <lineage>
        <taxon>Bacteria</taxon>
        <taxon>Pseudomonadati</taxon>
        <taxon>Pseudomonadota</taxon>
        <taxon>Alphaproteobacteria</taxon>
        <taxon>Rhodospirillales</taxon>
        <taxon>Azospirillaceae</taxon>
        <taxon>Skermanella</taxon>
    </lineage>
</organism>
<evidence type="ECO:0000256" key="1">
    <source>
        <dbReference type="SAM" id="SignalP"/>
    </source>
</evidence>
<evidence type="ECO:0000313" key="2">
    <source>
        <dbReference type="EMBL" id="GEO38829.1"/>
    </source>
</evidence>
<dbReference type="EMBL" id="BJYZ01000013">
    <property type="protein sequence ID" value="GEO38829.1"/>
    <property type="molecule type" value="Genomic_DNA"/>
</dbReference>
<dbReference type="AlphaFoldDB" id="A0A512DQT9"/>
<evidence type="ECO:0008006" key="4">
    <source>
        <dbReference type="Google" id="ProtNLM"/>
    </source>
</evidence>